<dbReference type="AlphaFoldDB" id="A0A1I2S970"/>
<dbReference type="CDD" id="cd03689">
    <property type="entry name" value="RF3_II"/>
    <property type="match status" value="1"/>
</dbReference>
<dbReference type="Pfam" id="PF16658">
    <property type="entry name" value="RF3_C"/>
    <property type="match status" value="1"/>
</dbReference>
<dbReference type="InterPro" id="IPR032090">
    <property type="entry name" value="RF3_C"/>
</dbReference>
<dbReference type="NCBIfam" id="TIGR00231">
    <property type="entry name" value="small_GTP"/>
    <property type="match status" value="1"/>
</dbReference>
<dbReference type="Gene3D" id="3.30.70.3280">
    <property type="entry name" value="Peptide chain release factor 3, domain III"/>
    <property type="match status" value="1"/>
</dbReference>
<accession>A0A1I2S970</accession>
<reference evidence="12" key="1">
    <citation type="submission" date="2016-10" db="EMBL/GenBank/DDBJ databases">
        <authorList>
            <person name="Varghese N."/>
            <person name="Submissions S."/>
        </authorList>
    </citation>
    <scope>NUCLEOTIDE SEQUENCE [LARGE SCALE GENOMIC DNA]</scope>
    <source>
        <strain evidence="12">DSM 20403</strain>
    </source>
</reference>
<dbReference type="PRINTS" id="PR00315">
    <property type="entry name" value="ELONGATNFCT"/>
</dbReference>
<comment type="similarity">
    <text evidence="2 9">Belongs to the TRAFAC class translation factor GTPase superfamily. Classic translation factor GTPase family. PrfC subfamily.</text>
</comment>
<keyword evidence="6 9" id="KW-0342">GTP-binding</keyword>
<dbReference type="FunFam" id="3.40.50.300:FF:000542">
    <property type="entry name" value="Peptide chain release factor 3"/>
    <property type="match status" value="1"/>
</dbReference>
<dbReference type="Pfam" id="PF22042">
    <property type="entry name" value="EF-G_D2"/>
    <property type="match status" value="1"/>
</dbReference>
<dbReference type="GO" id="GO:0005829">
    <property type="term" value="C:cytosol"/>
    <property type="evidence" value="ECO:0007669"/>
    <property type="project" value="TreeGrafter"/>
</dbReference>
<protein>
    <recommendedName>
        <fullName evidence="8 9">Peptide chain release factor 3</fullName>
        <shortName evidence="9">RF-3</shortName>
    </recommendedName>
</protein>
<dbReference type="FunFam" id="2.40.30.10:FF:000040">
    <property type="entry name" value="Peptide chain release factor 3"/>
    <property type="match status" value="1"/>
</dbReference>
<comment type="subcellular location">
    <subcellularLocation>
        <location evidence="1 9">Cytoplasm</location>
    </subcellularLocation>
</comment>
<dbReference type="FunFam" id="3.30.70.3280:FF:000001">
    <property type="entry name" value="Peptide chain release factor 3"/>
    <property type="match status" value="1"/>
</dbReference>
<dbReference type="InterPro" id="IPR004548">
    <property type="entry name" value="PrfC"/>
</dbReference>
<dbReference type="GO" id="GO:0016150">
    <property type="term" value="F:translation release factor activity, codon nonspecific"/>
    <property type="evidence" value="ECO:0007669"/>
    <property type="project" value="TreeGrafter"/>
</dbReference>
<dbReference type="SUPFAM" id="SSF52540">
    <property type="entry name" value="P-loop containing nucleoside triphosphate hydrolases"/>
    <property type="match status" value="1"/>
</dbReference>
<dbReference type="InterPro" id="IPR053905">
    <property type="entry name" value="EF-G-like_DII"/>
</dbReference>
<dbReference type="OrthoDB" id="9804431at2"/>
<dbReference type="InterPro" id="IPR009000">
    <property type="entry name" value="Transl_B-barrel_sf"/>
</dbReference>
<evidence type="ECO:0000259" key="10">
    <source>
        <dbReference type="PROSITE" id="PS51722"/>
    </source>
</evidence>
<organism evidence="11 12">
    <name type="scientific">Ligilactobacillus ruminis DSM 20403 = NBRC 102161</name>
    <dbReference type="NCBI Taxonomy" id="1423798"/>
    <lineage>
        <taxon>Bacteria</taxon>
        <taxon>Bacillati</taxon>
        <taxon>Bacillota</taxon>
        <taxon>Bacilli</taxon>
        <taxon>Lactobacillales</taxon>
        <taxon>Lactobacillaceae</taxon>
        <taxon>Ligilactobacillus</taxon>
    </lineage>
</organism>
<dbReference type="NCBIfam" id="TIGR00503">
    <property type="entry name" value="prfC"/>
    <property type="match status" value="1"/>
</dbReference>
<evidence type="ECO:0000256" key="5">
    <source>
        <dbReference type="ARBA" id="ARBA00022917"/>
    </source>
</evidence>
<feature type="binding site" evidence="9">
    <location>
        <begin position="88"/>
        <end position="92"/>
    </location>
    <ligand>
        <name>GTP</name>
        <dbReference type="ChEBI" id="CHEBI:37565"/>
    </ligand>
</feature>
<dbReference type="InterPro" id="IPR041732">
    <property type="entry name" value="RF3_GTP-bd"/>
</dbReference>
<dbReference type="HAMAP" id="MF_00072">
    <property type="entry name" value="Rel_fac_3"/>
    <property type="match status" value="1"/>
</dbReference>
<dbReference type="Gene3D" id="2.40.30.10">
    <property type="entry name" value="Translation factors"/>
    <property type="match status" value="1"/>
</dbReference>
<dbReference type="NCBIfam" id="NF001964">
    <property type="entry name" value="PRK00741.1"/>
    <property type="match status" value="1"/>
</dbReference>
<dbReference type="RefSeq" id="WP_046922892.1">
    <property type="nucleotide sequence ID" value="NZ_AYYL01000027.1"/>
</dbReference>
<evidence type="ECO:0000256" key="4">
    <source>
        <dbReference type="ARBA" id="ARBA00022741"/>
    </source>
</evidence>
<dbReference type="Pfam" id="PF00009">
    <property type="entry name" value="GTP_EFTU"/>
    <property type="match status" value="1"/>
</dbReference>
<keyword evidence="3 9" id="KW-0963">Cytoplasm</keyword>
<dbReference type="CDD" id="cd04169">
    <property type="entry name" value="RF3"/>
    <property type="match status" value="1"/>
</dbReference>
<evidence type="ECO:0000256" key="7">
    <source>
        <dbReference type="ARBA" id="ARBA00025017"/>
    </source>
</evidence>
<evidence type="ECO:0000313" key="11">
    <source>
        <dbReference type="EMBL" id="SFG49454.1"/>
    </source>
</evidence>
<evidence type="ECO:0000256" key="9">
    <source>
        <dbReference type="HAMAP-Rule" id="MF_00072"/>
    </source>
</evidence>
<dbReference type="GO" id="GO:0006449">
    <property type="term" value="P:regulation of translational termination"/>
    <property type="evidence" value="ECO:0007669"/>
    <property type="project" value="UniProtKB-UniRule"/>
</dbReference>
<comment type="function">
    <text evidence="7 9">Increases the formation of ribosomal termination complexes and stimulates activities of RF-1 and RF-2. It binds guanine nucleotides and has strong preference for UGA stop codons. It may interact directly with the ribosome. The stimulation of RF-1 and RF-2 is significantly reduced by GTP and GDP, but not by GMP.</text>
</comment>
<feature type="binding site" evidence="9">
    <location>
        <begin position="20"/>
        <end position="27"/>
    </location>
    <ligand>
        <name>GTP</name>
        <dbReference type="ChEBI" id="CHEBI:37565"/>
    </ligand>
</feature>
<dbReference type="SUPFAM" id="SSF50447">
    <property type="entry name" value="Translation proteins"/>
    <property type="match status" value="1"/>
</dbReference>
<dbReference type="GO" id="GO:0016149">
    <property type="term" value="F:translation release factor activity, codon specific"/>
    <property type="evidence" value="ECO:0007669"/>
    <property type="project" value="UniProtKB-UniRule"/>
</dbReference>
<evidence type="ECO:0000256" key="8">
    <source>
        <dbReference type="ARBA" id="ARBA00073639"/>
    </source>
</evidence>
<name>A0A1I2S970_9LACO</name>
<keyword evidence="5 9" id="KW-0648">Protein biosynthesis</keyword>
<feature type="binding site" evidence="9">
    <location>
        <begin position="142"/>
        <end position="145"/>
    </location>
    <ligand>
        <name>GTP</name>
        <dbReference type="ChEBI" id="CHEBI:37565"/>
    </ligand>
</feature>
<sequence>MDQKQLEQAVEKRRTFAIISHPDAGKTTITEQLLLFGGVVRSAGTVKAKKTGNFAKSDWMEIEKKRGISVTSSVMQFDYDDKRVVILDTPGHEDFSEDTYRTLMAVDSAVMVIDSAKGIEPQTKKLFQICKMRGIPIFTFINKLDRDGREPLDLTAELEEVLGIEAYAMNWPIGMGKGFKGIYDRFNNRIELYRSENEGESFLELDENGEIKGNHPLKQESIYRQVLEEIELVKGAGSEFDEEKIEKGELTPVFFGSALTNFGVKTFLDAYLQFAPAPAKHRTEEGNFVDPEDEEFSGFVFKIQANMNPNHRDRIAFVRICSGEFDRGMDVTLQRTGKKIRLSNSTQFMADSREVVETAVAGDIIGLYDTGNFQIGDTIYSGKKKVKFEKLPQFTPELFVHVRAKNVMKQKSFHKGIEQLVQEGAVQLYQSYSTGDYILGAVGQLQFEVFQFRMANEYNSEVVMEPMGKKIARWIAPEQLDEKMSSSRNLLVKDRQGNPLFLFENEFSERWFKDKYPDVELTSKL</sequence>
<proteinExistence type="inferred from homology"/>
<dbReference type="SUPFAM" id="SSF54980">
    <property type="entry name" value="EF-G C-terminal domain-like"/>
    <property type="match status" value="1"/>
</dbReference>
<dbReference type="PROSITE" id="PS51722">
    <property type="entry name" value="G_TR_2"/>
    <property type="match status" value="1"/>
</dbReference>
<evidence type="ECO:0000256" key="1">
    <source>
        <dbReference type="ARBA" id="ARBA00004496"/>
    </source>
</evidence>
<dbReference type="InterPro" id="IPR038467">
    <property type="entry name" value="RF3_dom_3_sf"/>
</dbReference>
<dbReference type="EMBL" id="FOPI01000027">
    <property type="protein sequence ID" value="SFG49454.1"/>
    <property type="molecule type" value="Genomic_DNA"/>
</dbReference>
<dbReference type="PANTHER" id="PTHR43556:SF2">
    <property type="entry name" value="PEPTIDE CHAIN RELEASE FACTOR RF3"/>
    <property type="match status" value="1"/>
</dbReference>
<dbReference type="InterPro" id="IPR000795">
    <property type="entry name" value="T_Tr_GTP-bd_dom"/>
</dbReference>
<dbReference type="CDD" id="cd16259">
    <property type="entry name" value="RF3_III"/>
    <property type="match status" value="1"/>
</dbReference>
<keyword evidence="4 9" id="KW-0547">Nucleotide-binding</keyword>
<dbReference type="GO" id="GO:0005525">
    <property type="term" value="F:GTP binding"/>
    <property type="evidence" value="ECO:0007669"/>
    <property type="project" value="UniProtKB-UniRule"/>
</dbReference>
<dbReference type="PROSITE" id="PS00301">
    <property type="entry name" value="G_TR_1"/>
    <property type="match status" value="1"/>
</dbReference>
<dbReference type="InterPro" id="IPR031157">
    <property type="entry name" value="G_TR_CS"/>
</dbReference>
<dbReference type="Gene3D" id="3.40.50.300">
    <property type="entry name" value="P-loop containing nucleotide triphosphate hydrolases"/>
    <property type="match status" value="1"/>
</dbReference>
<dbReference type="InterPro" id="IPR027417">
    <property type="entry name" value="P-loop_NTPase"/>
</dbReference>
<evidence type="ECO:0000256" key="2">
    <source>
        <dbReference type="ARBA" id="ARBA00009978"/>
    </source>
</evidence>
<dbReference type="Proteomes" id="UP000182635">
    <property type="component" value="Unassembled WGS sequence"/>
</dbReference>
<evidence type="ECO:0000256" key="6">
    <source>
        <dbReference type="ARBA" id="ARBA00023134"/>
    </source>
</evidence>
<dbReference type="GO" id="GO:0003924">
    <property type="term" value="F:GTPase activity"/>
    <property type="evidence" value="ECO:0007669"/>
    <property type="project" value="InterPro"/>
</dbReference>
<dbReference type="InterPro" id="IPR035647">
    <property type="entry name" value="EFG_III/V"/>
</dbReference>
<evidence type="ECO:0000256" key="3">
    <source>
        <dbReference type="ARBA" id="ARBA00022490"/>
    </source>
</evidence>
<gene>
    <name evidence="9" type="primary">prfC</name>
    <name evidence="11" type="ORF">SAMN02910432_01595</name>
</gene>
<evidence type="ECO:0000313" key="12">
    <source>
        <dbReference type="Proteomes" id="UP000182635"/>
    </source>
</evidence>
<feature type="domain" description="Tr-type G" evidence="10">
    <location>
        <begin position="11"/>
        <end position="279"/>
    </location>
</feature>
<dbReference type="PANTHER" id="PTHR43556">
    <property type="entry name" value="PEPTIDE CHAIN RELEASE FACTOR RF3"/>
    <property type="match status" value="1"/>
</dbReference>
<dbReference type="InterPro" id="IPR005225">
    <property type="entry name" value="Small_GTP-bd"/>
</dbReference>